<dbReference type="HOGENOM" id="CLU_1001338_0_0_1"/>
<feature type="region of interest" description="Disordered" evidence="1">
    <location>
        <begin position="1"/>
        <end position="25"/>
    </location>
</feature>
<gene>
    <name evidence="2" type="ORF">GLAREA_00047</name>
</gene>
<reference evidence="2 3" key="1">
    <citation type="journal article" date="2013" name="BMC Genomics">
        <title>Genomics-driven discovery of the pneumocandin biosynthetic gene cluster in the fungus Glarea lozoyensis.</title>
        <authorList>
            <person name="Chen L."/>
            <person name="Yue Q."/>
            <person name="Zhang X."/>
            <person name="Xiang M."/>
            <person name="Wang C."/>
            <person name="Li S."/>
            <person name="Che Y."/>
            <person name="Ortiz-Lopez F.J."/>
            <person name="Bills G.F."/>
            <person name="Liu X."/>
            <person name="An Z."/>
        </authorList>
    </citation>
    <scope>NUCLEOTIDE SEQUENCE [LARGE SCALE GENOMIC DNA]</scope>
    <source>
        <strain evidence="3">ATCC 20868 / MF5171</strain>
    </source>
</reference>
<evidence type="ECO:0000313" key="2">
    <source>
        <dbReference type="EMBL" id="EPE28889.1"/>
    </source>
</evidence>
<protein>
    <submittedName>
        <fullName evidence="2">Uncharacterized protein</fullName>
    </submittedName>
</protein>
<keyword evidence="3" id="KW-1185">Reference proteome</keyword>
<dbReference type="EMBL" id="KE145367">
    <property type="protein sequence ID" value="EPE28889.1"/>
    <property type="molecule type" value="Genomic_DNA"/>
</dbReference>
<dbReference type="KEGG" id="glz:GLAREA_00047"/>
<proteinExistence type="predicted"/>
<dbReference type="Proteomes" id="UP000016922">
    <property type="component" value="Unassembled WGS sequence"/>
</dbReference>
<accession>S3CVA5</accession>
<name>S3CVA5_GLAL2</name>
<dbReference type="AlphaFoldDB" id="S3CVA5"/>
<organism evidence="2 3">
    <name type="scientific">Glarea lozoyensis (strain ATCC 20868 / MF5171)</name>
    <dbReference type="NCBI Taxonomy" id="1116229"/>
    <lineage>
        <taxon>Eukaryota</taxon>
        <taxon>Fungi</taxon>
        <taxon>Dikarya</taxon>
        <taxon>Ascomycota</taxon>
        <taxon>Pezizomycotina</taxon>
        <taxon>Leotiomycetes</taxon>
        <taxon>Helotiales</taxon>
        <taxon>Helotiaceae</taxon>
        <taxon>Glarea</taxon>
    </lineage>
</organism>
<evidence type="ECO:0000313" key="3">
    <source>
        <dbReference type="Proteomes" id="UP000016922"/>
    </source>
</evidence>
<dbReference type="RefSeq" id="XP_008082998.1">
    <property type="nucleotide sequence ID" value="XM_008084807.1"/>
</dbReference>
<sequence>MKQESTKKHGERSVEGPEYGLNGSTMGSFNSEQPLGGGAMAWDFAWTLRGSCHQNELCWSLHFASQSLTTGSESLSISEIILKAAIYLPFLYIEAMDYINERLQSIKRLQRASFIGWEPVFRFIQLQQFDGPPPKHIWAIAAPGRCYFKQNHSGNLPYEKDREVGESGLGKSPYPFRSDDGKGQRWAGWDLDLPGPWPLFLPRPRVYASSWGSNAVFFRHFLQKLDIMGEDSEQADYSPHCLSTTLSLPLGPKAERTQKAMPRPNSIPASHFDTFLAA</sequence>
<evidence type="ECO:0000256" key="1">
    <source>
        <dbReference type="SAM" id="MobiDB-lite"/>
    </source>
</evidence>
<dbReference type="GeneID" id="19459107"/>
<feature type="compositionally biased region" description="Basic and acidic residues" evidence="1">
    <location>
        <begin position="1"/>
        <end position="15"/>
    </location>
</feature>